<dbReference type="RefSeq" id="WP_088878399.1">
    <property type="nucleotide sequence ID" value="NZ_CP018309.1"/>
</dbReference>
<gene>
    <name evidence="1" type="ORF">BSZ05_21900</name>
</gene>
<accession>A0AAN1FKT5</accession>
<name>A0AAN1FKT5_9VIBR</name>
<dbReference type="EMBL" id="CP018309">
    <property type="protein sequence ID" value="ASI92456.1"/>
    <property type="molecule type" value="Genomic_DNA"/>
</dbReference>
<evidence type="ECO:0000313" key="1">
    <source>
        <dbReference type="EMBL" id="ASI92456.1"/>
    </source>
</evidence>
<proteinExistence type="predicted"/>
<reference evidence="2" key="1">
    <citation type="submission" date="2016-12" db="EMBL/GenBank/DDBJ databases">
        <title>Comparative genomic analysis reveals the diversity, evolution, and environmental adaptation strategies of the genus Vibrio.</title>
        <authorList>
            <person name="Lin H."/>
            <person name="Wang X."/>
            <person name="Zhang X.-H."/>
        </authorList>
    </citation>
    <scope>NUCLEOTIDE SEQUENCE [LARGE SCALE GENOMIC DNA]</scope>
    <source>
        <strain evidence="2">QT6D1</strain>
    </source>
</reference>
<protein>
    <submittedName>
        <fullName evidence="1">Uncharacterized protein</fullName>
    </submittedName>
</protein>
<dbReference type="Proteomes" id="UP000197092">
    <property type="component" value="Chromosome 2"/>
</dbReference>
<evidence type="ECO:0000313" key="2">
    <source>
        <dbReference type="Proteomes" id="UP000197092"/>
    </source>
</evidence>
<dbReference type="KEGG" id="vsh:BSZ05_21900"/>
<dbReference type="AlphaFoldDB" id="A0AAN1FKT5"/>
<sequence>MLDELNFLWSRYSTEPYSEIQGTKLRFASRRFQARYFVNPPVQPTGEVRMLSNIEIHYGWQCQVNADWVRELDFNLKPLSLRQLQLEALRETLCGADFPYLWWFYKSRNPKIRTVYEDSLGVSFIKLDGVWQVVYSCKKLGSLVGAQGSTNYESIPANAYFVVVENESVAHCQ</sequence>
<organism evidence="1 2">
    <name type="scientific">Vibrio mediterranei</name>
    <dbReference type="NCBI Taxonomy" id="689"/>
    <lineage>
        <taxon>Bacteria</taxon>
        <taxon>Pseudomonadati</taxon>
        <taxon>Pseudomonadota</taxon>
        <taxon>Gammaproteobacteria</taxon>
        <taxon>Vibrionales</taxon>
        <taxon>Vibrionaceae</taxon>
        <taxon>Vibrio</taxon>
    </lineage>
</organism>